<dbReference type="EMBL" id="QBKT01000001">
    <property type="protein sequence ID" value="PTX63584.1"/>
    <property type="molecule type" value="Genomic_DNA"/>
</dbReference>
<evidence type="ECO:0000313" key="4">
    <source>
        <dbReference type="EMBL" id="PTX63584.1"/>
    </source>
</evidence>
<dbReference type="OrthoDB" id="9794902at2"/>
<name>A0A2T6C5H8_9FLAO</name>
<dbReference type="InterPro" id="IPR023076">
    <property type="entry name" value="HMG_CoA_Rdtase_CS"/>
</dbReference>
<evidence type="ECO:0000259" key="3">
    <source>
        <dbReference type="Pfam" id="PF01636"/>
    </source>
</evidence>
<dbReference type="InterPro" id="IPR009029">
    <property type="entry name" value="HMG_CoA_Rdtase_sub-bd_dom_sf"/>
</dbReference>
<dbReference type="Gene3D" id="3.30.70.420">
    <property type="entry name" value="Hydroxymethylglutaryl-CoA reductase, class I/II, NAD/NADP-binding domain"/>
    <property type="match status" value="1"/>
</dbReference>
<proteinExistence type="inferred from homology"/>
<accession>A0A2T6C5H8</accession>
<evidence type="ECO:0000256" key="2">
    <source>
        <dbReference type="ARBA" id="ARBA00023002"/>
    </source>
</evidence>
<comment type="caution">
    <text evidence="4">The sequence shown here is derived from an EMBL/GenBank/DDBJ whole genome shotgun (WGS) entry which is preliminary data.</text>
</comment>
<dbReference type="SUPFAM" id="SSF55035">
    <property type="entry name" value="NAD-binding domain of HMG-CoA reductase"/>
    <property type="match status" value="1"/>
</dbReference>
<gene>
    <name evidence="4" type="ORF">C8N46_101185</name>
</gene>
<dbReference type="GO" id="GO:0004420">
    <property type="term" value="F:hydroxymethylglutaryl-CoA reductase (NADPH) activity"/>
    <property type="evidence" value="ECO:0007669"/>
    <property type="project" value="InterPro"/>
</dbReference>
<dbReference type="SUPFAM" id="SSF56112">
    <property type="entry name" value="Protein kinase-like (PK-like)"/>
    <property type="match status" value="1"/>
</dbReference>
<dbReference type="Pfam" id="PF01636">
    <property type="entry name" value="APH"/>
    <property type="match status" value="1"/>
</dbReference>
<dbReference type="InterPro" id="IPR002202">
    <property type="entry name" value="HMG_CoA_Rdtase"/>
</dbReference>
<evidence type="ECO:0000313" key="5">
    <source>
        <dbReference type="Proteomes" id="UP000244090"/>
    </source>
</evidence>
<dbReference type="Gene3D" id="3.90.1200.10">
    <property type="match status" value="1"/>
</dbReference>
<comment type="similarity">
    <text evidence="1">Belongs to the HMG-CoA reductase family.</text>
</comment>
<reference evidence="4 5" key="1">
    <citation type="submission" date="2018-04" db="EMBL/GenBank/DDBJ databases">
        <title>Genomic Encyclopedia of Archaeal and Bacterial Type Strains, Phase II (KMG-II): from individual species to whole genera.</title>
        <authorList>
            <person name="Goeker M."/>
        </authorList>
    </citation>
    <scope>NUCLEOTIDE SEQUENCE [LARGE SCALE GENOMIC DNA]</scope>
    <source>
        <strain evidence="4 5">DSM 25731</strain>
    </source>
</reference>
<keyword evidence="2" id="KW-0560">Oxidoreductase</keyword>
<dbReference type="InterPro" id="IPR009023">
    <property type="entry name" value="HMG_CoA_Rdtase_NAD(P)-bd_sf"/>
</dbReference>
<keyword evidence="5" id="KW-1185">Reference proteome</keyword>
<dbReference type="Pfam" id="PF00368">
    <property type="entry name" value="HMG-CoA_red"/>
    <property type="match status" value="1"/>
</dbReference>
<dbReference type="RefSeq" id="WP_108112973.1">
    <property type="nucleotide sequence ID" value="NZ_QBKT01000001.1"/>
</dbReference>
<dbReference type="PROSITE" id="PS50065">
    <property type="entry name" value="HMG_COA_REDUCTASE_4"/>
    <property type="match status" value="1"/>
</dbReference>
<dbReference type="InterPro" id="IPR011009">
    <property type="entry name" value="Kinase-like_dom_sf"/>
</dbReference>
<dbReference type="Gene3D" id="3.90.770.10">
    <property type="entry name" value="3-hydroxy-3-methylglutaryl-coenzyme A Reductase, Chain A, domain 2"/>
    <property type="match status" value="1"/>
</dbReference>
<dbReference type="InterPro" id="IPR002575">
    <property type="entry name" value="Aminoglycoside_PTrfase"/>
</dbReference>
<sequence>MEIPIIPGRGLVTNTATNLRLDFLTQQNIKINEISQSKLEFHDIRGNIESYIGSTEIPLGIVGPLLFNDNGTQELVYAPAGTLEGALVASMNRGAKVISKSNGFSAEVKWQKMTRAPMFIFTNEEEASIFKQFVINTFQAIKKVAESHSNHATLIQIENIQQEHIIHTKFTYETGDASGQNMTTTCTWHAMLHLVEAFFKETNIKPVDFVIEGNGACDKKVSRYNMESGRGIHVVAECTLSEEIIQKVLRTTSEKLLQFFYPSKKLAEKDGMIGYNINVANAIAAIFVATGQDLASIHESSVGQLHLSKKENGLHVQLTLPNVVIGTVGGGTSLPRQAQALEIMKCRGSGKVMRFAKLIAGFALGLEISTYAAIVSGEFAKAHEKLGRNKPVSWLLLSELTPNFVQSSLNGFFEDKQIQDIQPKTHALLENGILTNIASKVNKKIIGFLPFQIAYTTKNGQQKIKDVLIKSKPLDDEVMKGLHTIAASIDPKLSDLLKRFKPQLEYHNCHLKEIEIYTYLHKNGFECMPKYFGKHVNLKREIFMLIQEFLPAEKMQLMNAENHPTHWKKPHISSVIKAMTQFHQEVSVKDFTHIEAFQPWNAAELYTKMMQLLIAECATAENRFALKNLLNEIDNLETQANEISIAKTIIHNDCNPRNIAIRKNGTPAIYDWELAVVDFPQRDIVEFLSFVLPENFNKATFYEYLKEHFELYNGATWHEWLQASQYSLKVYIITRLSFYEVSSILIAYDFSKRVLQTALQMLKFLEEDV</sequence>
<dbReference type="PROSITE" id="PS00318">
    <property type="entry name" value="HMG_COA_REDUCTASE_2"/>
    <property type="match status" value="1"/>
</dbReference>
<dbReference type="PANTHER" id="PTHR10572">
    <property type="entry name" value="3-HYDROXY-3-METHYLGLUTARYL-COENZYME A REDUCTASE"/>
    <property type="match status" value="1"/>
</dbReference>
<dbReference type="PANTHER" id="PTHR10572:SF24">
    <property type="entry name" value="3-HYDROXY-3-METHYLGLUTARYL-COENZYME A REDUCTASE"/>
    <property type="match status" value="1"/>
</dbReference>
<organism evidence="4 5">
    <name type="scientific">Kordia periserrulae</name>
    <dbReference type="NCBI Taxonomy" id="701523"/>
    <lineage>
        <taxon>Bacteria</taxon>
        <taxon>Pseudomonadati</taxon>
        <taxon>Bacteroidota</taxon>
        <taxon>Flavobacteriia</taxon>
        <taxon>Flavobacteriales</taxon>
        <taxon>Flavobacteriaceae</taxon>
        <taxon>Kordia</taxon>
    </lineage>
</organism>
<dbReference type="SUPFAM" id="SSF56542">
    <property type="entry name" value="Substrate-binding domain of HMG-CoA reductase"/>
    <property type="match status" value="1"/>
</dbReference>
<dbReference type="GO" id="GO:0015936">
    <property type="term" value="P:coenzyme A metabolic process"/>
    <property type="evidence" value="ECO:0007669"/>
    <property type="project" value="InterPro"/>
</dbReference>
<dbReference type="InterPro" id="IPR023074">
    <property type="entry name" value="HMG_CoA_Rdtase_cat_sf"/>
</dbReference>
<protein>
    <submittedName>
        <fullName evidence="4">3-hydroxy-3-methylglutaryl-coenzyme A reductase</fullName>
    </submittedName>
</protein>
<evidence type="ECO:0000256" key="1">
    <source>
        <dbReference type="ARBA" id="ARBA00007661"/>
    </source>
</evidence>
<feature type="domain" description="Aminoglycoside phosphotransferase" evidence="3">
    <location>
        <begin position="497"/>
        <end position="705"/>
    </location>
</feature>
<dbReference type="AlphaFoldDB" id="A0A2T6C5H8"/>
<dbReference type="Proteomes" id="UP000244090">
    <property type="component" value="Unassembled WGS sequence"/>
</dbReference>
<dbReference type="PRINTS" id="PR00071">
    <property type="entry name" value="HMGCOARDTASE"/>
</dbReference>